<comment type="similarity">
    <text evidence="1">Belongs to the argonaute family.</text>
</comment>
<dbReference type="SUPFAM" id="SSF53098">
    <property type="entry name" value="Ribonuclease H-like"/>
    <property type="match status" value="1"/>
</dbReference>
<dbReference type="Gene3D" id="3.30.420.10">
    <property type="entry name" value="Ribonuclease H-like superfamily/Ribonuclease H"/>
    <property type="match status" value="1"/>
</dbReference>
<dbReference type="AlphaFoldDB" id="A0AAU9J4W6"/>
<proteinExistence type="inferred from homology"/>
<dbReference type="InterPro" id="IPR003100">
    <property type="entry name" value="PAZ_dom"/>
</dbReference>
<dbReference type="Proteomes" id="UP001162131">
    <property type="component" value="Unassembled WGS sequence"/>
</dbReference>
<dbReference type="Pfam" id="PF02170">
    <property type="entry name" value="PAZ"/>
    <property type="match status" value="1"/>
</dbReference>
<accession>A0AAU9J4W6</accession>
<dbReference type="EMBL" id="CAJZBQ010000027">
    <property type="protein sequence ID" value="CAG9320746.1"/>
    <property type="molecule type" value="Genomic_DNA"/>
</dbReference>
<reference evidence="4" key="1">
    <citation type="submission" date="2021-09" db="EMBL/GenBank/DDBJ databases">
        <authorList>
            <consortium name="AG Swart"/>
            <person name="Singh M."/>
            <person name="Singh A."/>
            <person name="Seah K."/>
            <person name="Emmerich C."/>
        </authorList>
    </citation>
    <scope>NUCLEOTIDE SEQUENCE</scope>
    <source>
        <strain evidence="4">ATCC30299</strain>
    </source>
</reference>
<dbReference type="SMART" id="SM00950">
    <property type="entry name" value="Piwi"/>
    <property type="match status" value="1"/>
</dbReference>
<dbReference type="PROSITE" id="PS50821">
    <property type="entry name" value="PAZ"/>
    <property type="match status" value="1"/>
</dbReference>
<dbReference type="InterPro" id="IPR012337">
    <property type="entry name" value="RNaseH-like_sf"/>
</dbReference>
<evidence type="ECO:0000259" key="3">
    <source>
        <dbReference type="PROSITE" id="PS50822"/>
    </source>
</evidence>
<dbReference type="Pfam" id="PF02171">
    <property type="entry name" value="Piwi"/>
    <property type="match status" value="1"/>
</dbReference>
<dbReference type="PANTHER" id="PTHR22891">
    <property type="entry name" value="EUKARYOTIC TRANSLATION INITIATION FACTOR 2C"/>
    <property type="match status" value="1"/>
</dbReference>
<dbReference type="InterPro" id="IPR003165">
    <property type="entry name" value="Piwi"/>
</dbReference>
<feature type="domain" description="Piwi" evidence="3">
    <location>
        <begin position="461"/>
        <end position="760"/>
    </location>
</feature>
<sequence length="774" mass="87023">MYSGAINQIISQGGRRIPVITNFFQLNESPADHVGLYFIEFIPVVDPSNRGLRDILIENAGGRISTVIGKFTKAGMNLTAKIIREEPFAVTAQGYNPGESYILNIRLVGTIGSSNIETYRMYSNSMLKKMLQKIGLIQLTKLPKYYDKRQTVQVTQHNLEIWRGYTASFSHHLTEMLLNVDFSSKIIRHVSVLQYMTEIRANTKPDRLRQALESELIGKTVMAKYGNYKCHRIDGLALNESPLNTFDGPTGLTTYRDYYITQYNIEIQDFRQPLLISTTERGAKVIRLIPELCDLTGISEDMRKDYRAMNDIAVHTRLQPQDRLEVGITLAHRLAREAEDISEQYSMSINPEPVVLDAIRFPPEIIKLGETEREDVEIDDRAGFNIKNSIYKPKEIAYWAILSTNKDLEERDKLVRAITAKAQQIGVIMGSPYQLEYTPQNLQNIISVLNNPPGGRPAPVIAVILVPAPLKDIYHNIKESAALSSAVPTQVILSSSFKNPKRVDSIISKLVVQIAAKTGSELWALCPCSGIPIKTMVIGIDIFHDTVSKAKSVMGFVSSINPTFTKYYNTAKVQERVGQEIVGSVSICLKEALGAFYEATKKRFLPDLIVVFRDGVADSQIKAVKEFEVDGMKSVIKSFEGYRPGFVYIVMNKKTNAKFFVNSPRGIINPLHGTVITDVVVPDVDSFYLVSHGVTQGMASPTLYRIIEKILPDEDIDTIVFARLAYKLCYMYYNWTGGIKIPAPTMMAHKLAYMVGQSIHDDYLQDLKVLPWFL</sequence>
<dbReference type="Gene3D" id="3.40.50.2300">
    <property type="match status" value="1"/>
</dbReference>
<dbReference type="GO" id="GO:0003723">
    <property type="term" value="F:RNA binding"/>
    <property type="evidence" value="ECO:0007669"/>
    <property type="project" value="InterPro"/>
</dbReference>
<dbReference type="InterPro" id="IPR036397">
    <property type="entry name" value="RNaseH_sf"/>
</dbReference>
<dbReference type="Gene3D" id="2.170.260.10">
    <property type="entry name" value="paz domain"/>
    <property type="match status" value="1"/>
</dbReference>
<evidence type="ECO:0000256" key="1">
    <source>
        <dbReference type="RuleBase" id="RU361178"/>
    </source>
</evidence>
<dbReference type="SMART" id="SM00949">
    <property type="entry name" value="PAZ"/>
    <property type="match status" value="1"/>
</dbReference>
<keyword evidence="5" id="KW-1185">Reference proteome</keyword>
<dbReference type="CDD" id="cd04658">
    <property type="entry name" value="Piwi_piwi-like_Euk"/>
    <property type="match status" value="1"/>
</dbReference>
<dbReference type="SUPFAM" id="SSF101690">
    <property type="entry name" value="PAZ domain"/>
    <property type="match status" value="1"/>
</dbReference>
<dbReference type="InterPro" id="IPR036085">
    <property type="entry name" value="PAZ_dom_sf"/>
</dbReference>
<dbReference type="PROSITE" id="PS50822">
    <property type="entry name" value="PIWI"/>
    <property type="match status" value="1"/>
</dbReference>
<evidence type="ECO:0000259" key="2">
    <source>
        <dbReference type="PROSITE" id="PS50821"/>
    </source>
</evidence>
<gene>
    <name evidence="4" type="ORF">BSTOLATCC_MIC27326</name>
</gene>
<name>A0AAU9J4W6_9CILI</name>
<evidence type="ECO:0000313" key="5">
    <source>
        <dbReference type="Proteomes" id="UP001162131"/>
    </source>
</evidence>
<evidence type="ECO:0000313" key="4">
    <source>
        <dbReference type="EMBL" id="CAG9320746.1"/>
    </source>
</evidence>
<organism evidence="4 5">
    <name type="scientific">Blepharisma stoltei</name>
    <dbReference type="NCBI Taxonomy" id="1481888"/>
    <lineage>
        <taxon>Eukaryota</taxon>
        <taxon>Sar</taxon>
        <taxon>Alveolata</taxon>
        <taxon>Ciliophora</taxon>
        <taxon>Postciliodesmatophora</taxon>
        <taxon>Heterotrichea</taxon>
        <taxon>Heterotrichida</taxon>
        <taxon>Blepharismidae</taxon>
        <taxon>Blepharisma</taxon>
    </lineage>
</organism>
<comment type="caution">
    <text evidence="4">The sequence shown here is derived from an EMBL/GenBank/DDBJ whole genome shotgun (WGS) entry which is preliminary data.</text>
</comment>
<protein>
    <submittedName>
        <fullName evidence="4">Uncharacterized protein</fullName>
    </submittedName>
</protein>
<dbReference type="CDD" id="cd02845">
    <property type="entry name" value="PAZ_piwi_like"/>
    <property type="match status" value="1"/>
</dbReference>
<feature type="domain" description="PAZ" evidence="2">
    <location>
        <begin position="191"/>
        <end position="297"/>
    </location>
</feature>